<evidence type="ECO:0000313" key="4">
    <source>
        <dbReference type="Proteomes" id="UP000503820"/>
    </source>
</evidence>
<dbReference type="Pfam" id="PF02589">
    <property type="entry name" value="LUD_dom"/>
    <property type="match status" value="1"/>
</dbReference>
<sequence length="280" mass="29698">MADNKKNQRGGASSASSASSGVSSGVSPVVASVASPAAAGRKPATKKSAAVKPDKAQQAENPVENYWRLRLADLKLALESNNFVVHMAPDAAAAGHLFMEEILPSLPGAQEGVKTVAFGGSMTLFATGVADAVRSAAGVEVIDTMDKTVPYETVLLRRRQALLADVFLTGTNAVTECGKLVNLDMIGNRTGAITFGPTHVVLFIGRNKVVDTVEDAMARIKEYAAPTNTMRLGKKTPCRQTSRCMDCASPERICNVWTITEKSFPKGRIHIVLINEEVGL</sequence>
<dbReference type="Proteomes" id="UP000503820">
    <property type="component" value="Unassembled WGS sequence"/>
</dbReference>
<organism evidence="3 4">
    <name type="scientific">Desulfovibrio psychrotolerans</name>
    <dbReference type="NCBI Taxonomy" id="415242"/>
    <lineage>
        <taxon>Bacteria</taxon>
        <taxon>Pseudomonadati</taxon>
        <taxon>Thermodesulfobacteriota</taxon>
        <taxon>Desulfovibrionia</taxon>
        <taxon>Desulfovibrionales</taxon>
        <taxon>Desulfovibrionaceae</taxon>
        <taxon>Desulfovibrio</taxon>
    </lineage>
</organism>
<comment type="caution">
    <text evidence="3">The sequence shown here is derived from an EMBL/GenBank/DDBJ whole genome shotgun (WGS) entry which is preliminary data.</text>
</comment>
<feature type="region of interest" description="Disordered" evidence="1">
    <location>
        <begin position="1"/>
        <end position="59"/>
    </location>
</feature>
<feature type="domain" description="LUD" evidence="2">
    <location>
        <begin position="74"/>
        <end position="274"/>
    </location>
</feature>
<dbReference type="InterPro" id="IPR003741">
    <property type="entry name" value="LUD_dom"/>
</dbReference>
<proteinExistence type="predicted"/>
<accession>A0A7J0BYL9</accession>
<protein>
    <recommendedName>
        <fullName evidence="2">LUD domain-containing protein</fullName>
    </recommendedName>
</protein>
<dbReference type="Gene3D" id="3.40.50.10420">
    <property type="entry name" value="NagB/RpiA/CoA transferase-like"/>
    <property type="match status" value="1"/>
</dbReference>
<name>A0A7J0BYL9_9BACT</name>
<feature type="compositionally biased region" description="Low complexity" evidence="1">
    <location>
        <begin position="10"/>
        <end position="40"/>
    </location>
</feature>
<evidence type="ECO:0000259" key="2">
    <source>
        <dbReference type="Pfam" id="PF02589"/>
    </source>
</evidence>
<keyword evidence="4" id="KW-1185">Reference proteome</keyword>
<dbReference type="PANTHER" id="PTHR36179:SF2">
    <property type="entry name" value="LUD DOMAIN-CONTAINING PROTEIN"/>
    <property type="match status" value="1"/>
</dbReference>
<dbReference type="PANTHER" id="PTHR36179">
    <property type="entry name" value="LUD_DOM DOMAIN-CONTAINING PROTEIN"/>
    <property type="match status" value="1"/>
</dbReference>
<evidence type="ECO:0000313" key="3">
    <source>
        <dbReference type="EMBL" id="GFM38251.1"/>
    </source>
</evidence>
<gene>
    <name evidence="3" type="ORF">DSM19430T_29350</name>
</gene>
<dbReference type="AlphaFoldDB" id="A0A7J0BYL9"/>
<reference evidence="3 4" key="1">
    <citation type="submission" date="2020-05" db="EMBL/GenBank/DDBJ databases">
        <title>Draft genome sequence of Desulfovibrio psychrotolerans JS1T.</title>
        <authorList>
            <person name="Ueno A."/>
            <person name="Tamazawa S."/>
            <person name="Tamamura S."/>
            <person name="Murakami T."/>
            <person name="Kiyama T."/>
            <person name="Inomata H."/>
            <person name="Amano Y."/>
            <person name="Miyakawa K."/>
            <person name="Tamaki H."/>
            <person name="Naganuma T."/>
            <person name="Kaneko K."/>
        </authorList>
    </citation>
    <scope>NUCLEOTIDE SEQUENCE [LARGE SCALE GENOMIC DNA]</scope>
    <source>
        <strain evidence="3 4">JS1</strain>
    </source>
</reference>
<evidence type="ECO:0000256" key="1">
    <source>
        <dbReference type="SAM" id="MobiDB-lite"/>
    </source>
</evidence>
<dbReference type="RefSeq" id="WP_174410877.1">
    <property type="nucleotide sequence ID" value="NZ_BLVP01000036.1"/>
</dbReference>
<dbReference type="InterPro" id="IPR024185">
    <property type="entry name" value="FTHF_cligase-like_sf"/>
</dbReference>
<dbReference type="EMBL" id="BLVP01000036">
    <property type="protein sequence ID" value="GFM38251.1"/>
    <property type="molecule type" value="Genomic_DNA"/>
</dbReference>